<proteinExistence type="predicted"/>
<dbReference type="Proteomes" id="UP001162741">
    <property type="component" value="Chromosome"/>
</dbReference>
<evidence type="ECO:0000313" key="1">
    <source>
        <dbReference type="EMBL" id="UYQ92641.1"/>
    </source>
</evidence>
<organism evidence="1 2">
    <name type="scientific">Chitinophaga horti</name>
    <dbReference type="NCBI Taxonomy" id="2920382"/>
    <lineage>
        <taxon>Bacteria</taxon>
        <taxon>Pseudomonadati</taxon>
        <taxon>Bacteroidota</taxon>
        <taxon>Chitinophagia</taxon>
        <taxon>Chitinophagales</taxon>
        <taxon>Chitinophagaceae</taxon>
        <taxon>Chitinophaga</taxon>
    </lineage>
</organism>
<keyword evidence="2" id="KW-1185">Reference proteome</keyword>
<evidence type="ECO:0000313" key="2">
    <source>
        <dbReference type="Proteomes" id="UP001162741"/>
    </source>
</evidence>
<name>A0ABY6IZN4_9BACT</name>
<reference evidence="1" key="1">
    <citation type="submission" date="2022-10" db="EMBL/GenBank/DDBJ databases">
        <title>Chitinophaga sp. nov., isolated from soil.</title>
        <authorList>
            <person name="Jeon C.O."/>
        </authorList>
    </citation>
    <scope>NUCLEOTIDE SEQUENCE</scope>
    <source>
        <strain evidence="1">R8</strain>
    </source>
</reference>
<sequence>MNASLEKYLLVRKFAVGPDLKLFFESKYDMDERRVLELIDVAGYVDTTTIDTVIHHVDIKELGSTYTFDLAARLDRPEVGRFKEVFLYTDAQGLGFSFRAVAREVNFRYEGPGD</sequence>
<protein>
    <submittedName>
        <fullName evidence="1">Uncharacterized protein</fullName>
    </submittedName>
</protein>
<dbReference type="EMBL" id="CP107006">
    <property type="protein sequence ID" value="UYQ92641.1"/>
    <property type="molecule type" value="Genomic_DNA"/>
</dbReference>
<accession>A0ABY6IZN4</accession>
<gene>
    <name evidence="1" type="ORF">MKQ68_21410</name>
</gene>
<dbReference type="RefSeq" id="WP_264280875.1">
    <property type="nucleotide sequence ID" value="NZ_CP107006.1"/>
</dbReference>